<comment type="caution">
    <text evidence="1">The sequence shown here is derived from an EMBL/GenBank/DDBJ whole genome shotgun (WGS) entry which is preliminary data.</text>
</comment>
<dbReference type="InterPro" id="IPR023393">
    <property type="entry name" value="START-like_dom_sf"/>
</dbReference>
<gene>
    <name evidence="1" type="ORF">HLB23_13870</name>
</gene>
<dbReference type="Pfam" id="PF10604">
    <property type="entry name" value="Polyketide_cyc2"/>
    <property type="match status" value="1"/>
</dbReference>
<dbReference type="EMBL" id="JABELX010000004">
    <property type="protein sequence ID" value="NNH70935.1"/>
    <property type="molecule type" value="Genomic_DNA"/>
</dbReference>
<dbReference type="SUPFAM" id="SSF55961">
    <property type="entry name" value="Bet v1-like"/>
    <property type="match status" value="1"/>
</dbReference>
<sequence length="153" mass="16822">MVSISSTAVIERPVGQVFAYFIDYDRAPEWAFGLKHFKPINGIEYQVGAVYEGLVDLGPKTLRSTAEVIGWEADRLIAFKSLAGFGFSSALRFSPEGENHTRLDLEAKAEGGAVAQAVARTLEPLILMALRYSTERLRQACLRATDAPQSDQE</sequence>
<dbReference type="AlphaFoldDB" id="A0A849C3M2"/>
<dbReference type="InterPro" id="IPR019587">
    <property type="entry name" value="Polyketide_cyclase/dehydratase"/>
</dbReference>
<keyword evidence="2" id="KW-1185">Reference proteome</keyword>
<dbReference type="RefSeq" id="WP_169815101.1">
    <property type="nucleotide sequence ID" value="NZ_JABELX010000004.1"/>
</dbReference>
<accession>A0A849C3M2</accession>
<protein>
    <submittedName>
        <fullName evidence="1">SRPBCC family protein</fullName>
    </submittedName>
</protein>
<evidence type="ECO:0000313" key="2">
    <source>
        <dbReference type="Proteomes" id="UP000586827"/>
    </source>
</evidence>
<evidence type="ECO:0000313" key="1">
    <source>
        <dbReference type="EMBL" id="NNH70935.1"/>
    </source>
</evidence>
<dbReference type="Gene3D" id="3.30.530.20">
    <property type="match status" value="1"/>
</dbReference>
<name>A0A849C3M2_9NOCA</name>
<reference evidence="1 2" key="1">
    <citation type="submission" date="2020-05" db="EMBL/GenBank/DDBJ databases">
        <title>MicrobeNet Type strains.</title>
        <authorList>
            <person name="Nicholson A.C."/>
        </authorList>
    </citation>
    <scope>NUCLEOTIDE SEQUENCE [LARGE SCALE GENOMIC DNA]</scope>
    <source>
        <strain evidence="1 2">JCM 3224</strain>
    </source>
</reference>
<dbReference type="Proteomes" id="UP000586827">
    <property type="component" value="Unassembled WGS sequence"/>
</dbReference>
<proteinExistence type="predicted"/>
<organism evidence="1 2">
    <name type="scientific">Nocardia uniformis</name>
    <dbReference type="NCBI Taxonomy" id="53432"/>
    <lineage>
        <taxon>Bacteria</taxon>
        <taxon>Bacillati</taxon>
        <taxon>Actinomycetota</taxon>
        <taxon>Actinomycetes</taxon>
        <taxon>Mycobacteriales</taxon>
        <taxon>Nocardiaceae</taxon>
        <taxon>Nocardia</taxon>
    </lineage>
</organism>